<gene>
    <name evidence="2" type="ORF">SDC9_205864</name>
</gene>
<organism evidence="2">
    <name type="scientific">bioreactor metagenome</name>
    <dbReference type="NCBI Taxonomy" id="1076179"/>
    <lineage>
        <taxon>unclassified sequences</taxon>
        <taxon>metagenomes</taxon>
        <taxon>ecological metagenomes</taxon>
    </lineage>
</organism>
<comment type="caution">
    <text evidence="2">The sequence shown here is derived from an EMBL/GenBank/DDBJ whole genome shotgun (WGS) entry which is preliminary data.</text>
</comment>
<protein>
    <submittedName>
        <fullName evidence="2">Uncharacterized protein</fullName>
    </submittedName>
</protein>
<accession>A0A645JEY2</accession>
<reference evidence="2" key="1">
    <citation type="submission" date="2019-08" db="EMBL/GenBank/DDBJ databases">
        <authorList>
            <person name="Kucharzyk K."/>
            <person name="Murdoch R.W."/>
            <person name="Higgins S."/>
            <person name="Loffler F."/>
        </authorList>
    </citation>
    <scope>NUCLEOTIDE SEQUENCE</scope>
</reference>
<sequence>MVGQCPQVDTIGRRTPGNHLGRQQTVGDDGMTVEIEIGRCHGQAFESKRRVYHEGGTARLSLCGAAY</sequence>
<dbReference type="EMBL" id="VSSQ01130559">
    <property type="protein sequence ID" value="MPN58163.1"/>
    <property type="molecule type" value="Genomic_DNA"/>
</dbReference>
<proteinExistence type="predicted"/>
<evidence type="ECO:0000313" key="2">
    <source>
        <dbReference type="EMBL" id="MPN58163.1"/>
    </source>
</evidence>
<feature type="region of interest" description="Disordered" evidence="1">
    <location>
        <begin position="1"/>
        <end position="27"/>
    </location>
</feature>
<name>A0A645JEY2_9ZZZZ</name>
<evidence type="ECO:0000256" key="1">
    <source>
        <dbReference type="SAM" id="MobiDB-lite"/>
    </source>
</evidence>
<dbReference type="AlphaFoldDB" id="A0A645JEY2"/>